<dbReference type="NCBIfam" id="TIGR00125">
    <property type="entry name" value="cyt_tran_rel"/>
    <property type="match status" value="1"/>
</dbReference>
<dbReference type="EMBL" id="KL142371">
    <property type="protein sequence ID" value="KDR80538.1"/>
    <property type="molecule type" value="Genomic_DNA"/>
</dbReference>
<evidence type="ECO:0000256" key="1">
    <source>
        <dbReference type="ARBA" id="ARBA00026101"/>
    </source>
</evidence>
<feature type="compositionally biased region" description="Polar residues" evidence="2">
    <location>
        <begin position="215"/>
        <end position="232"/>
    </location>
</feature>
<proteinExistence type="predicted"/>
<dbReference type="Pfam" id="PF01467">
    <property type="entry name" value="CTP_transf_like"/>
    <property type="match status" value="1"/>
</dbReference>
<dbReference type="GO" id="GO:0031210">
    <property type="term" value="F:phosphatidylcholine binding"/>
    <property type="evidence" value="ECO:0007669"/>
    <property type="project" value="TreeGrafter"/>
</dbReference>
<dbReference type="STRING" id="685588.A0A067TNK5"/>
<sequence length="245" mass="27418">MDPSSVLSDDDYDVISNPGNKSLESSLEDFVRFEVRELPAADDAFDRFETTRWSAQEIQLYVQKGLNLTPPDANSTQPVTFEHKRVRVYVDGIFDAFGVGHALQLRQAKLAFPYVHLIVGVFSDDTLQQSDHVSSRPGVERAELVRHCRWTDEVLQDAPWEVTLQFLKDKAIDFVAIDEGTSIDPSCDKARVMAYDELRKHGKIVKTRRTLGLVSQQDRPQVSPSQRATPTLTGAGEAPDITVAC</sequence>
<dbReference type="GO" id="GO:0004105">
    <property type="term" value="F:choline-phosphate cytidylyltransferase activity"/>
    <property type="evidence" value="ECO:0007669"/>
    <property type="project" value="UniProtKB-EC"/>
</dbReference>
<dbReference type="OrthoDB" id="17102at2759"/>
<dbReference type="InterPro" id="IPR004821">
    <property type="entry name" value="Cyt_trans-like"/>
</dbReference>
<dbReference type="SUPFAM" id="SSF52374">
    <property type="entry name" value="Nucleotidylyl transferase"/>
    <property type="match status" value="1"/>
</dbReference>
<dbReference type="AlphaFoldDB" id="A0A067TNK5"/>
<dbReference type="InterPro" id="IPR045049">
    <property type="entry name" value="Pcy1-like"/>
</dbReference>
<name>A0A067TNK5_GALM3</name>
<dbReference type="PANTHER" id="PTHR10739">
    <property type="entry name" value="CYTIDYLYLTRANSFERASE"/>
    <property type="match status" value="1"/>
</dbReference>
<dbReference type="PANTHER" id="PTHR10739:SF13">
    <property type="entry name" value="CHOLINE-PHOSPHATE CYTIDYLYLTRANSFERASE"/>
    <property type="match status" value="1"/>
</dbReference>
<evidence type="ECO:0000259" key="3">
    <source>
        <dbReference type="Pfam" id="PF01467"/>
    </source>
</evidence>
<reference evidence="5" key="1">
    <citation type="journal article" date="2014" name="Proc. Natl. Acad. Sci. U.S.A.">
        <title>Extensive sampling of basidiomycete genomes demonstrates inadequacy of the white-rot/brown-rot paradigm for wood decay fungi.</title>
        <authorList>
            <person name="Riley R."/>
            <person name="Salamov A.A."/>
            <person name="Brown D.W."/>
            <person name="Nagy L.G."/>
            <person name="Floudas D."/>
            <person name="Held B.W."/>
            <person name="Levasseur A."/>
            <person name="Lombard V."/>
            <person name="Morin E."/>
            <person name="Otillar R."/>
            <person name="Lindquist E.A."/>
            <person name="Sun H."/>
            <person name="LaButti K.M."/>
            <person name="Schmutz J."/>
            <person name="Jabbour D."/>
            <person name="Luo H."/>
            <person name="Baker S.E."/>
            <person name="Pisabarro A.G."/>
            <person name="Walton J.D."/>
            <person name="Blanchette R.A."/>
            <person name="Henrissat B."/>
            <person name="Martin F."/>
            <person name="Cullen D."/>
            <person name="Hibbett D.S."/>
            <person name="Grigoriev I.V."/>
        </authorList>
    </citation>
    <scope>NUCLEOTIDE SEQUENCE [LARGE SCALE GENOMIC DNA]</scope>
    <source>
        <strain evidence="5">CBS 339.88</strain>
    </source>
</reference>
<dbReference type="InterPro" id="IPR014729">
    <property type="entry name" value="Rossmann-like_a/b/a_fold"/>
</dbReference>
<dbReference type="EC" id="2.7.7.15" evidence="1"/>
<keyword evidence="5" id="KW-1185">Reference proteome</keyword>
<protein>
    <recommendedName>
        <fullName evidence="1">choline-phosphate cytidylyltransferase</fullName>
        <ecNumber evidence="1">2.7.7.15</ecNumber>
    </recommendedName>
</protein>
<evidence type="ECO:0000256" key="2">
    <source>
        <dbReference type="SAM" id="MobiDB-lite"/>
    </source>
</evidence>
<feature type="region of interest" description="Disordered" evidence="2">
    <location>
        <begin position="215"/>
        <end position="239"/>
    </location>
</feature>
<feature type="domain" description="Cytidyltransferase-like" evidence="3">
    <location>
        <begin position="89"/>
        <end position="223"/>
    </location>
</feature>
<dbReference type="Gene3D" id="3.40.50.620">
    <property type="entry name" value="HUPs"/>
    <property type="match status" value="1"/>
</dbReference>
<dbReference type="GO" id="GO:0005635">
    <property type="term" value="C:nuclear envelope"/>
    <property type="evidence" value="ECO:0007669"/>
    <property type="project" value="TreeGrafter"/>
</dbReference>
<dbReference type="Proteomes" id="UP000027222">
    <property type="component" value="Unassembled WGS sequence"/>
</dbReference>
<accession>A0A067TNK5</accession>
<gene>
    <name evidence="4" type="ORF">GALMADRAFT_240841</name>
</gene>
<organism evidence="4 5">
    <name type="scientific">Galerina marginata (strain CBS 339.88)</name>
    <dbReference type="NCBI Taxonomy" id="685588"/>
    <lineage>
        <taxon>Eukaryota</taxon>
        <taxon>Fungi</taxon>
        <taxon>Dikarya</taxon>
        <taxon>Basidiomycota</taxon>
        <taxon>Agaricomycotina</taxon>
        <taxon>Agaricomycetes</taxon>
        <taxon>Agaricomycetidae</taxon>
        <taxon>Agaricales</taxon>
        <taxon>Agaricineae</taxon>
        <taxon>Strophariaceae</taxon>
        <taxon>Galerina</taxon>
    </lineage>
</organism>
<dbReference type="HOGENOM" id="CLU_034585_1_1_1"/>
<evidence type="ECO:0000313" key="4">
    <source>
        <dbReference type="EMBL" id="KDR80538.1"/>
    </source>
</evidence>
<evidence type="ECO:0000313" key="5">
    <source>
        <dbReference type="Proteomes" id="UP000027222"/>
    </source>
</evidence>